<gene>
    <name evidence="3" type="ORF">EKO23_13725</name>
</gene>
<evidence type="ECO:0000313" key="3">
    <source>
        <dbReference type="EMBL" id="RYP85043.1"/>
    </source>
</evidence>
<proteinExistence type="predicted"/>
<keyword evidence="1" id="KW-0812">Transmembrane</keyword>
<reference evidence="3 4" key="1">
    <citation type="submission" date="2019-01" db="EMBL/GenBank/DDBJ databases">
        <title>Nocardioides guangzhouensis sp. nov., an actinobacterium isolated from soil.</title>
        <authorList>
            <person name="Fu Y."/>
            <person name="Cai Y."/>
            <person name="Lin Z."/>
            <person name="Chen P."/>
        </authorList>
    </citation>
    <scope>NUCLEOTIDE SEQUENCE [LARGE SCALE GENOMIC DNA]</scope>
    <source>
        <strain evidence="3 4">130</strain>
    </source>
</reference>
<protein>
    <recommendedName>
        <fullName evidence="2">DUF7144 domain-containing protein</fullName>
    </recommendedName>
</protein>
<evidence type="ECO:0000313" key="4">
    <source>
        <dbReference type="Proteomes" id="UP000295198"/>
    </source>
</evidence>
<comment type="caution">
    <text evidence="3">The sequence shown here is derived from an EMBL/GenBank/DDBJ whole genome shotgun (WGS) entry which is preliminary data.</text>
</comment>
<keyword evidence="1" id="KW-1133">Transmembrane helix</keyword>
<feature type="transmembrane region" description="Helical" evidence="1">
    <location>
        <begin position="64"/>
        <end position="84"/>
    </location>
</feature>
<dbReference type="Pfam" id="PF23636">
    <property type="entry name" value="DUF7144"/>
    <property type="match status" value="1"/>
</dbReference>
<feature type="transmembrane region" description="Helical" evidence="1">
    <location>
        <begin position="21"/>
        <end position="44"/>
    </location>
</feature>
<evidence type="ECO:0000259" key="2">
    <source>
        <dbReference type="Pfam" id="PF23636"/>
    </source>
</evidence>
<dbReference type="EMBL" id="SDKM01000019">
    <property type="protein sequence ID" value="RYP85043.1"/>
    <property type="molecule type" value="Genomic_DNA"/>
</dbReference>
<dbReference type="OrthoDB" id="4482242at2"/>
<evidence type="ECO:0000256" key="1">
    <source>
        <dbReference type="SAM" id="Phobius"/>
    </source>
</evidence>
<feature type="transmembrane region" description="Helical" evidence="1">
    <location>
        <begin position="91"/>
        <end position="108"/>
    </location>
</feature>
<keyword evidence="1" id="KW-0472">Membrane</keyword>
<organism evidence="3 4">
    <name type="scientific">Nocardioides guangzhouensis</name>
    <dbReference type="NCBI Taxonomy" id="2497878"/>
    <lineage>
        <taxon>Bacteria</taxon>
        <taxon>Bacillati</taxon>
        <taxon>Actinomycetota</taxon>
        <taxon>Actinomycetes</taxon>
        <taxon>Propionibacteriales</taxon>
        <taxon>Nocardioidaceae</taxon>
        <taxon>Nocardioides</taxon>
    </lineage>
</organism>
<name>A0A4Q4ZAV3_9ACTN</name>
<feature type="domain" description="DUF7144" evidence="2">
    <location>
        <begin position="21"/>
        <end position="132"/>
    </location>
</feature>
<dbReference type="InterPro" id="IPR055568">
    <property type="entry name" value="DUF7144"/>
</dbReference>
<accession>A0A4Q4ZAV3</accession>
<keyword evidence="4" id="KW-1185">Reference proteome</keyword>
<dbReference type="AlphaFoldDB" id="A0A4Q4ZAV3"/>
<dbReference type="RefSeq" id="WP_134718220.1">
    <property type="nucleotide sequence ID" value="NZ_SDKM01000019.1"/>
</dbReference>
<sequence length="136" mass="14782">MSQSDRQFEESTKGGWVMGTTAFAGVLLATLGSFQILQGLAAVLEDEVFVRGVEYSYKLDLTTWGWWLMLLGAAAVAVGIGIALNNVVANIAGLVLAFLSALSNFAFLPYYPFWSILVIAFDALVIWAICVQLARR</sequence>
<dbReference type="Proteomes" id="UP000295198">
    <property type="component" value="Unassembled WGS sequence"/>
</dbReference>
<feature type="transmembrane region" description="Helical" evidence="1">
    <location>
        <begin position="114"/>
        <end position="134"/>
    </location>
</feature>